<dbReference type="Proteomes" id="UP001501588">
    <property type="component" value="Unassembled WGS sequence"/>
</dbReference>
<keyword evidence="2" id="KW-1185">Reference proteome</keyword>
<dbReference type="EMBL" id="BAAAFZ010000031">
    <property type="protein sequence ID" value="GAA0585454.1"/>
    <property type="molecule type" value="Genomic_DNA"/>
</dbReference>
<evidence type="ECO:0008006" key="3">
    <source>
        <dbReference type="Google" id="ProtNLM"/>
    </source>
</evidence>
<evidence type="ECO:0000313" key="2">
    <source>
        <dbReference type="Proteomes" id="UP001501588"/>
    </source>
</evidence>
<accession>A0ABP3QCE5</accession>
<reference evidence="2" key="1">
    <citation type="journal article" date="2019" name="Int. J. Syst. Evol. Microbiol.">
        <title>The Global Catalogue of Microorganisms (GCM) 10K type strain sequencing project: providing services to taxonomists for standard genome sequencing and annotation.</title>
        <authorList>
            <consortium name="The Broad Institute Genomics Platform"/>
            <consortium name="The Broad Institute Genome Sequencing Center for Infectious Disease"/>
            <person name="Wu L."/>
            <person name="Ma J."/>
        </authorList>
    </citation>
    <scope>NUCLEOTIDE SEQUENCE [LARGE SCALE GENOMIC DNA]</scope>
    <source>
        <strain evidence="2">JCM 9933</strain>
    </source>
</reference>
<sequence>MAMTISTIPAVLSVRLPSPSRDRLKAAAAARGETVQGLVGSLVDRFLAEDGKRAPELARALGALRAAGPGLRGRWGVRGLWVVGAVARGDAAPPGTAVEIECEFEPGARVSLVGLASLRAELAASLGAPVALAERAALPPGPARDAAERDAVRAL</sequence>
<evidence type="ECO:0000313" key="1">
    <source>
        <dbReference type="EMBL" id="GAA0585454.1"/>
    </source>
</evidence>
<proteinExistence type="predicted"/>
<protein>
    <recommendedName>
        <fullName evidence="3">Ribbon-helix-helix protein CopG domain-containing protein</fullName>
    </recommendedName>
</protein>
<comment type="caution">
    <text evidence="1">The sequence shown here is derived from an EMBL/GenBank/DDBJ whole genome shotgun (WGS) entry which is preliminary data.</text>
</comment>
<name>A0ABP3QCE5_9PROT</name>
<gene>
    <name evidence="1" type="ORF">GCM10009416_24780</name>
</gene>
<organism evidence="1 2">
    <name type="scientific">Craurococcus roseus</name>
    <dbReference type="NCBI Taxonomy" id="77585"/>
    <lineage>
        <taxon>Bacteria</taxon>
        <taxon>Pseudomonadati</taxon>
        <taxon>Pseudomonadota</taxon>
        <taxon>Alphaproteobacteria</taxon>
        <taxon>Acetobacterales</taxon>
        <taxon>Acetobacteraceae</taxon>
        <taxon>Craurococcus</taxon>
    </lineage>
</organism>